<gene>
    <name evidence="7" type="ORF">C7460_12047</name>
</gene>
<feature type="chain" id="PRO_5017599888" evidence="5">
    <location>
        <begin position="21"/>
        <end position="602"/>
    </location>
</feature>
<evidence type="ECO:0000256" key="3">
    <source>
        <dbReference type="ARBA" id="ARBA00022801"/>
    </source>
</evidence>
<keyword evidence="3" id="KW-0378">Hydrolase</keyword>
<evidence type="ECO:0000256" key="5">
    <source>
        <dbReference type="SAM" id="SignalP"/>
    </source>
</evidence>
<evidence type="ECO:0000313" key="7">
    <source>
        <dbReference type="EMBL" id="RED94652.1"/>
    </source>
</evidence>
<name>A0A3D9KZL9_MARFU</name>
<dbReference type="InterPro" id="IPR024607">
    <property type="entry name" value="Sulfatase_CS"/>
</dbReference>
<dbReference type="Proteomes" id="UP000256779">
    <property type="component" value="Unassembled WGS sequence"/>
</dbReference>
<dbReference type="EMBL" id="QREG01000020">
    <property type="protein sequence ID" value="RED94652.1"/>
    <property type="molecule type" value="Genomic_DNA"/>
</dbReference>
<dbReference type="FunFam" id="3.40.720.10:FF:000070">
    <property type="entry name" value="Arylsulfatase A"/>
    <property type="match status" value="1"/>
</dbReference>
<dbReference type="GO" id="GO:0046872">
    <property type="term" value="F:metal ion binding"/>
    <property type="evidence" value="ECO:0007669"/>
    <property type="project" value="UniProtKB-KW"/>
</dbReference>
<dbReference type="Gene3D" id="3.30.1120.10">
    <property type="match status" value="1"/>
</dbReference>
<dbReference type="RefSeq" id="WP_170148091.1">
    <property type="nucleotide sequence ID" value="NZ_QREG01000020.1"/>
</dbReference>
<reference evidence="7 8" key="1">
    <citation type="submission" date="2018-07" db="EMBL/GenBank/DDBJ databases">
        <title>Genomic Encyclopedia of Type Strains, Phase IV (KMG-IV): sequencing the most valuable type-strain genomes for metagenomic binning, comparative biology and taxonomic classification.</title>
        <authorList>
            <person name="Goeker M."/>
        </authorList>
    </citation>
    <scope>NUCLEOTIDE SEQUENCE [LARGE SCALE GENOMIC DNA]</scope>
    <source>
        <strain evidence="7 8">DSM 4134</strain>
    </source>
</reference>
<evidence type="ECO:0000256" key="2">
    <source>
        <dbReference type="ARBA" id="ARBA00022723"/>
    </source>
</evidence>
<keyword evidence="2" id="KW-0479">Metal-binding</keyword>
<dbReference type="PROSITE" id="PS51257">
    <property type="entry name" value="PROKAR_LIPOPROTEIN"/>
    <property type="match status" value="1"/>
</dbReference>
<dbReference type="PANTHER" id="PTHR42693">
    <property type="entry name" value="ARYLSULFATASE FAMILY MEMBER"/>
    <property type="match status" value="1"/>
</dbReference>
<keyword evidence="4" id="KW-0106">Calcium</keyword>
<dbReference type="InterPro" id="IPR000917">
    <property type="entry name" value="Sulfatase_N"/>
</dbReference>
<dbReference type="InterPro" id="IPR017850">
    <property type="entry name" value="Alkaline_phosphatase_core_sf"/>
</dbReference>
<comment type="similarity">
    <text evidence="1">Belongs to the sulfatase family.</text>
</comment>
<evidence type="ECO:0000256" key="1">
    <source>
        <dbReference type="ARBA" id="ARBA00008779"/>
    </source>
</evidence>
<evidence type="ECO:0000256" key="4">
    <source>
        <dbReference type="ARBA" id="ARBA00022837"/>
    </source>
</evidence>
<dbReference type="CDD" id="cd16146">
    <property type="entry name" value="ARS_like"/>
    <property type="match status" value="1"/>
</dbReference>
<organism evidence="7 8">
    <name type="scientific">Marinoscillum furvescens DSM 4134</name>
    <dbReference type="NCBI Taxonomy" id="1122208"/>
    <lineage>
        <taxon>Bacteria</taxon>
        <taxon>Pseudomonadati</taxon>
        <taxon>Bacteroidota</taxon>
        <taxon>Cytophagia</taxon>
        <taxon>Cytophagales</taxon>
        <taxon>Reichenbachiellaceae</taxon>
        <taxon>Marinoscillum</taxon>
    </lineage>
</organism>
<dbReference type="SUPFAM" id="SSF53649">
    <property type="entry name" value="Alkaline phosphatase-like"/>
    <property type="match status" value="1"/>
</dbReference>
<accession>A0A3D9KZL9</accession>
<dbReference type="Gene3D" id="3.40.720.10">
    <property type="entry name" value="Alkaline Phosphatase, subunit A"/>
    <property type="match status" value="1"/>
</dbReference>
<keyword evidence="8" id="KW-1185">Reference proteome</keyword>
<sequence length="602" mass="68514">MKRLPNLLFALLAVHFLASCQNPEPTPPNVIMIVVDDQGYGDIAAHGNPWIKTPNIDELHSKSVRLTDYHVSPTCAPTRAALLTGHHNLRTGVFFTILGRSLILEREKTMAQVFKENGYSTAIFGKWHLGDNYPFRPEDKGFDEVLVHNGGGIGQTMDYWNNDYFNDMYMHNGQLEQYEGYCTDVWFDNAKKYIESKKDEPFFCYLATNAAHSPYWVENKYYEQYEGNDNIPHKPFYGMIANIDENIGKLMNYLESSGQLDNTIVIFSSDNGSAQGAKIDKSVNNWDGPVVQGYNAGMRGIKASMYEGGHRVPFYIHWPNGGLDEGRDIDALTAHYDVFPTLVDLCGLKVEPAIEFDGQSMVPLLQGKTEDFDDRFVFVNTQFSATQVPWKRTTVMHQNWRLVEGRELYDLSTDPGQTTNVADQYPEMVAKLTAEYDQWWAEISPTFEEKPFFIVGHEAENPMTLFCHDWHSDSYTPWAQRHIRSGYVNNGFWRVRVAEAGTYKFELRRWPEETGLALHAEAPIRPALPGTSVDASKPGKSLSIQQARIKIQDQEYSSPVAGNEEYVGFTMELQPGESHLQTWFTLEDGTELGAYYVKIEKI</sequence>
<dbReference type="AlphaFoldDB" id="A0A3D9KZL9"/>
<proteinExistence type="inferred from homology"/>
<keyword evidence="5" id="KW-0732">Signal</keyword>
<dbReference type="PANTHER" id="PTHR42693:SF53">
    <property type="entry name" value="ENDO-4-O-SULFATASE"/>
    <property type="match status" value="1"/>
</dbReference>
<evidence type="ECO:0000259" key="6">
    <source>
        <dbReference type="Pfam" id="PF00884"/>
    </source>
</evidence>
<dbReference type="Pfam" id="PF00884">
    <property type="entry name" value="Sulfatase"/>
    <property type="match status" value="1"/>
</dbReference>
<protein>
    <submittedName>
        <fullName evidence="7">Arylsulfatase A-like enzyme</fullName>
    </submittedName>
</protein>
<feature type="domain" description="Sulfatase N-terminal" evidence="6">
    <location>
        <begin position="28"/>
        <end position="347"/>
    </location>
</feature>
<feature type="signal peptide" evidence="5">
    <location>
        <begin position="1"/>
        <end position="20"/>
    </location>
</feature>
<comment type="caution">
    <text evidence="7">The sequence shown here is derived from an EMBL/GenBank/DDBJ whole genome shotgun (WGS) entry which is preliminary data.</text>
</comment>
<dbReference type="PROSITE" id="PS00523">
    <property type="entry name" value="SULFATASE_1"/>
    <property type="match status" value="1"/>
</dbReference>
<dbReference type="InterPro" id="IPR050738">
    <property type="entry name" value="Sulfatase"/>
</dbReference>
<dbReference type="GO" id="GO:0004065">
    <property type="term" value="F:arylsulfatase activity"/>
    <property type="evidence" value="ECO:0007669"/>
    <property type="project" value="TreeGrafter"/>
</dbReference>
<evidence type="ECO:0000313" key="8">
    <source>
        <dbReference type="Proteomes" id="UP000256779"/>
    </source>
</evidence>